<gene>
    <name evidence="15" type="primary">sucB</name>
    <name evidence="15" type="ORF">FBBNIHIM_00925</name>
</gene>
<accession>A0ABN8T5P5</accession>
<feature type="domain" description="Peripheral subunit-binding (PSBD)" evidence="14">
    <location>
        <begin position="113"/>
        <end position="150"/>
    </location>
</feature>
<dbReference type="InterPro" id="IPR003016">
    <property type="entry name" value="2-oxoA_DH_lipoyl-BS"/>
</dbReference>
<keyword evidence="8 11" id="KW-0450">Lipoyl</keyword>
<dbReference type="PROSITE" id="PS50968">
    <property type="entry name" value="BIOTINYL_LIPOYL"/>
    <property type="match status" value="1"/>
</dbReference>
<reference evidence="15" key="1">
    <citation type="submission" date="2022-05" db="EMBL/GenBank/DDBJ databases">
        <authorList>
            <person name="Blom J."/>
        </authorList>
    </citation>
    <scope>NUCLEOTIDE SEQUENCE</scope>
    <source>
        <strain evidence="15">Type strain: CPO20170097</strain>
    </source>
</reference>
<keyword evidence="6 11" id="KW-0816">Tricarboxylic acid cycle</keyword>
<evidence type="ECO:0000256" key="4">
    <source>
        <dbReference type="ARBA" id="ARBA00012945"/>
    </source>
</evidence>
<dbReference type="PROSITE" id="PS00189">
    <property type="entry name" value="LIPOYL"/>
    <property type="match status" value="1"/>
</dbReference>
<dbReference type="InterPro" id="IPR011053">
    <property type="entry name" value="Single_hybrid_motif"/>
</dbReference>
<dbReference type="NCBIfam" id="TIGR01347">
    <property type="entry name" value="sucB"/>
    <property type="match status" value="1"/>
</dbReference>
<evidence type="ECO:0000256" key="7">
    <source>
        <dbReference type="ARBA" id="ARBA00022679"/>
    </source>
</evidence>
<name>A0ABN8T5P5_9ENTR</name>
<dbReference type="RefSeq" id="WP_253896654.1">
    <property type="nucleotide sequence ID" value="NZ_CALSBS010000001.1"/>
</dbReference>
<dbReference type="CDD" id="cd06849">
    <property type="entry name" value="lipoyl_domain"/>
    <property type="match status" value="1"/>
</dbReference>
<dbReference type="Pfam" id="PF00198">
    <property type="entry name" value="2-oxoacid_dh"/>
    <property type="match status" value="1"/>
</dbReference>
<dbReference type="Gene3D" id="4.10.320.10">
    <property type="entry name" value="E3-binding domain"/>
    <property type="match status" value="1"/>
</dbReference>
<evidence type="ECO:0000256" key="12">
    <source>
        <dbReference type="SAM" id="MobiDB-lite"/>
    </source>
</evidence>
<dbReference type="EC" id="2.3.1.61" evidence="4 11"/>
<evidence type="ECO:0000256" key="11">
    <source>
        <dbReference type="RuleBase" id="RU361138"/>
    </source>
</evidence>
<dbReference type="InterPro" id="IPR001078">
    <property type="entry name" value="2-oxoacid_DH_actylTfrase"/>
</dbReference>
<dbReference type="Pfam" id="PF00364">
    <property type="entry name" value="Biotin_lipoyl"/>
    <property type="match status" value="1"/>
</dbReference>
<dbReference type="InterPro" id="IPR036625">
    <property type="entry name" value="E3-bd_dom_sf"/>
</dbReference>
<feature type="region of interest" description="Disordered" evidence="12">
    <location>
        <begin position="75"/>
        <end position="112"/>
    </location>
</feature>
<comment type="function">
    <text evidence="1 11">E2 component of the 2-oxoglutarate dehydrogenase (OGDH) complex which catalyzes the second step in the conversion of 2-oxoglutarate to succinyl-CoA and CO(2).</text>
</comment>
<dbReference type="InterPro" id="IPR004167">
    <property type="entry name" value="PSBD"/>
</dbReference>
<protein>
    <recommendedName>
        <fullName evidence="5 11">Dihydrolipoyllysine-residue succinyltransferase component of 2-oxoglutarate dehydrogenase complex</fullName>
        <ecNumber evidence="4 11">2.3.1.61</ecNumber>
    </recommendedName>
    <alternativeName>
        <fullName evidence="11">2-oxoglutarate dehydrogenase complex component E2</fullName>
    </alternativeName>
</protein>
<dbReference type="Proteomes" id="UP001152651">
    <property type="component" value="Unassembled WGS sequence"/>
</dbReference>
<sequence>MSSVDILVPDLPESVADATVATWHKKPGDAVVRDEVLVEIETDKVVLEVPASADGILDAVLEDEGTTVTSRQLLGRLREGNSAGKETSAKSEAKDSTPAQRQQASLEEQNNDALSPAIRRLLGEHNLEASAIKGTGVGGRITREDVEKHLAKAPAKAEAPAAAAAPVAPLAGRSEKRVPMTRLRKRVAERLLEAKNSTAMLTTFNEVNMKPIMDLRKQYGEVFEKRHGIRLGFMSFYVKAVVEALKRYPEVNASIDGEDVVYHNYFDVSMAVSTPRGLVTPVLRDVDSLGMADIEKRIKELALKGRDGKLTVEDLTGGNFTITNGGVFGSLMSTPIINPPQSAILGMHAIKDRPMAVDGKVEILPMMYLALSYDHRLIDGRESVGFLVAIKELLEDPTRLLLDV</sequence>
<organism evidence="15 16">
    <name type="scientific">Pseudocitrobacter vendiensis</name>
    <dbReference type="NCBI Taxonomy" id="2488306"/>
    <lineage>
        <taxon>Bacteria</taxon>
        <taxon>Pseudomonadati</taxon>
        <taxon>Pseudomonadota</taxon>
        <taxon>Gammaproteobacteria</taxon>
        <taxon>Enterobacterales</taxon>
        <taxon>Enterobacteriaceae</taxon>
        <taxon>Pseudocitrobacter</taxon>
    </lineage>
</organism>
<dbReference type="Gene3D" id="3.30.559.10">
    <property type="entry name" value="Chloramphenicol acetyltransferase-like domain"/>
    <property type="match status" value="1"/>
</dbReference>
<dbReference type="SUPFAM" id="SSF51230">
    <property type="entry name" value="Single hybrid motif"/>
    <property type="match status" value="1"/>
</dbReference>
<dbReference type="SUPFAM" id="SSF52777">
    <property type="entry name" value="CoA-dependent acyltransferases"/>
    <property type="match status" value="1"/>
</dbReference>
<dbReference type="InterPro" id="IPR023213">
    <property type="entry name" value="CAT-like_dom_sf"/>
</dbReference>
<evidence type="ECO:0000313" key="16">
    <source>
        <dbReference type="Proteomes" id="UP001152651"/>
    </source>
</evidence>
<comment type="similarity">
    <text evidence="3 11">Belongs to the 2-oxoacid dehydrogenase family.</text>
</comment>
<evidence type="ECO:0000259" key="14">
    <source>
        <dbReference type="PROSITE" id="PS51826"/>
    </source>
</evidence>
<keyword evidence="9 11" id="KW-0012">Acyltransferase</keyword>
<keyword evidence="16" id="KW-1185">Reference proteome</keyword>
<dbReference type="InterPro" id="IPR006255">
    <property type="entry name" value="SucB"/>
</dbReference>
<dbReference type="Pfam" id="PF02817">
    <property type="entry name" value="E3_binding"/>
    <property type="match status" value="1"/>
</dbReference>
<comment type="cofactor">
    <cofactor evidence="11">
        <name>(R)-lipoate</name>
        <dbReference type="ChEBI" id="CHEBI:83088"/>
    </cofactor>
    <text evidence="11">Binds 1 lipoyl cofactor covalently.</text>
</comment>
<dbReference type="SUPFAM" id="SSF47005">
    <property type="entry name" value="Peripheral subunit-binding domain of 2-oxo acid dehydrogenase complex"/>
    <property type="match status" value="1"/>
</dbReference>
<feature type="compositionally biased region" description="Polar residues" evidence="12">
    <location>
        <begin position="97"/>
        <end position="112"/>
    </location>
</feature>
<dbReference type="EMBL" id="CALSBS010000001">
    <property type="protein sequence ID" value="CAH6635380.1"/>
    <property type="molecule type" value="Genomic_DNA"/>
</dbReference>
<evidence type="ECO:0000256" key="5">
    <source>
        <dbReference type="ARBA" id="ARBA00019511"/>
    </source>
</evidence>
<dbReference type="PANTHER" id="PTHR43416:SF5">
    <property type="entry name" value="DIHYDROLIPOYLLYSINE-RESIDUE SUCCINYLTRANSFERASE COMPONENT OF 2-OXOGLUTARATE DEHYDROGENASE COMPLEX, MITOCHONDRIAL"/>
    <property type="match status" value="1"/>
</dbReference>
<evidence type="ECO:0000256" key="10">
    <source>
        <dbReference type="ARBA" id="ARBA00052761"/>
    </source>
</evidence>
<evidence type="ECO:0000313" key="15">
    <source>
        <dbReference type="EMBL" id="CAH6635380.1"/>
    </source>
</evidence>
<dbReference type="PROSITE" id="PS51826">
    <property type="entry name" value="PSBD"/>
    <property type="match status" value="1"/>
</dbReference>
<dbReference type="Gene3D" id="2.40.50.100">
    <property type="match status" value="1"/>
</dbReference>
<comment type="caution">
    <text evidence="15">The sequence shown here is derived from an EMBL/GenBank/DDBJ whole genome shotgun (WGS) entry which is preliminary data.</text>
</comment>
<evidence type="ECO:0000256" key="1">
    <source>
        <dbReference type="ARBA" id="ARBA00004052"/>
    </source>
</evidence>
<evidence type="ECO:0000256" key="9">
    <source>
        <dbReference type="ARBA" id="ARBA00023315"/>
    </source>
</evidence>
<keyword evidence="7 11" id="KW-0808">Transferase</keyword>
<dbReference type="NCBIfam" id="NF004309">
    <property type="entry name" value="PRK05704.1"/>
    <property type="match status" value="1"/>
</dbReference>
<evidence type="ECO:0000259" key="13">
    <source>
        <dbReference type="PROSITE" id="PS50968"/>
    </source>
</evidence>
<evidence type="ECO:0000256" key="6">
    <source>
        <dbReference type="ARBA" id="ARBA00022532"/>
    </source>
</evidence>
<feature type="domain" description="Lipoyl-binding" evidence="13">
    <location>
        <begin position="3"/>
        <end position="78"/>
    </location>
</feature>
<dbReference type="PANTHER" id="PTHR43416">
    <property type="entry name" value="DIHYDROLIPOYLLYSINE-RESIDUE SUCCINYLTRANSFERASE COMPONENT OF 2-OXOGLUTARATE DEHYDROGENASE COMPLEX, MITOCHONDRIAL-RELATED"/>
    <property type="match status" value="1"/>
</dbReference>
<dbReference type="InterPro" id="IPR000089">
    <property type="entry name" value="Biotin_lipoyl"/>
</dbReference>
<evidence type="ECO:0000256" key="8">
    <source>
        <dbReference type="ARBA" id="ARBA00022823"/>
    </source>
</evidence>
<comment type="catalytic activity">
    <reaction evidence="10 11">
        <text>N(6)-[(R)-dihydrolipoyl]-L-lysyl-[protein] + succinyl-CoA = N(6)-[(R)-S(8)-succinyldihydrolipoyl]-L-lysyl-[protein] + CoA</text>
        <dbReference type="Rhea" id="RHEA:15213"/>
        <dbReference type="Rhea" id="RHEA-COMP:10475"/>
        <dbReference type="Rhea" id="RHEA-COMP:20092"/>
        <dbReference type="ChEBI" id="CHEBI:57287"/>
        <dbReference type="ChEBI" id="CHEBI:57292"/>
        <dbReference type="ChEBI" id="CHEBI:83100"/>
        <dbReference type="ChEBI" id="CHEBI:83120"/>
        <dbReference type="EC" id="2.3.1.61"/>
    </reaction>
</comment>
<dbReference type="InterPro" id="IPR050537">
    <property type="entry name" value="2-oxoacid_dehydrogenase"/>
</dbReference>
<proteinExistence type="inferred from homology"/>
<evidence type="ECO:0000256" key="2">
    <source>
        <dbReference type="ARBA" id="ARBA00005145"/>
    </source>
</evidence>
<comment type="pathway">
    <text evidence="2 11">Amino-acid degradation; L-lysine degradation via saccharopine pathway; glutaryl-CoA from L-lysine: step 6/6.</text>
</comment>
<evidence type="ECO:0000256" key="3">
    <source>
        <dbReference type="ARBA" id="ARBA00007317"/>
    </source>
</evidence>